<accession>A0A0L0DAU6</accession>
<evidence type="ECO:0000256" key="7">
    <source>
        <dbReference type="ARBA" id="ARBA00049075"/>
    </source>
</evidence>
<feature type="region of interest" description="Disordered" evidence="9">
    <location>
        <begin position="45"/>
        <end position="132"/>
    </location>
</feature>
<feature type="compositionally biased region" description="Pro residues" evidence="9">
    <location>
        <begin position="3262"/>
        <end position="3274"/>
    </location>
</feature>
<protein>
    <recommendedName>
        <fullName evidence="1">Trimethylguanosine synthase</fullName>
    </recommendedName>
    <alternativeName>
        <fullName evidence="8">Cap-specific guanine-N(2) methyltransferase</fullName>
    </alternativeName>
</protein>
<dbReference type="SUPFAM" id="SSF63501">
    <property type="entry name" value="Frizzled cysteine-rich domain"/>
    <property type="match status" value="1"/>
</dbReference>
<evidence type="ECO:0000256" key="1">
    <source>
        <dbReference type="ARBA" id="ARBA00018517"/>
    </source>
</evidence>
<evidence type="ECO:0000256" key="5">
    <source>
        <dbReference type="ARBA" id="ARBA00048740"/>
    </source>
</evidence>
<dbReference type="RefSeq" id="XP_013757898.1">
    <property type="nucleotide sequence ID" value="XM_013902444.1"/>
</dbReference>
<comment type="similarity">
    <text evidence="3">Belongs to the methyltransferase superfamily. Trimethylguanosine synthase family.</text>
</comment>
<dbReference type="CDD" id="cd02440">
    <property type="entry name" value="AdoMet_MTases"/>
    <property type="match status" value="1"/>
</dbReference>
<dbReference type="InterPro" id="IPR019012">
    <property type="entry name" value="RNA_cap_Gua-N2-MeTrfase"/>
</dbReference>
<dbReference type="Gene3D" id="2.60.120.380">
    <property type="match status" value="1"/>
</dbReference>
<feature type="region of interest" description="Disordered" evidence="9">
    <location>
        <begin position="1827"/>
        <end position="1847"/>
    </location>
</feature>
<comment type="catalytic activity">
    <reaction evidence="7">
        <text>a 5'-end (N(7)-methyl 5'-triphosphoguanosine)-ribonucleoside in snRNA + S-adenosyl-L-methionine = a 5'-end (N(2),N(7)-dimethyl 5'-triphosphoguanosine)-ribonucleoside in snRNA + S-adenosyl-L-homocysteine + H(+)</text>
        <dbReference type="Rhea" id="RHEA:78471"/>
        <dbReference type="Rhea" id="RHEA-COMP:19085"/>
        <dbReference type="Rhea" id="RHEA-COMP:19087"/>
        <dbReference type="ChEBI" id="CHEBI:15378"/>
        <dbReference type="ChEBI" id="CHEBI:57856"/>
        <dbReference type="ChEBI" id="CHEBI:59789"/>
        <dbReference type="ChEBI" id="CHEBI:156461"/>
        <dbReference type="ChEBI" id="CHEBI:172880"/>
    </reaction>
    <physiologicalReaction direction="left-to-right" evidence="7">
        <dbReference type="Rhea" id="RHEA:78472"/>
    </physiologicalReaction>
</comment>
<dbReference type="Gene3D" id="1.10.2000.10">
    <property type="entry name" value="Frizzled cysteine-rich domain"/>
    <property type="match status" value="1"/>
</dbReference>
<dbReference type="Gene3D" id="3.40.50.150">
    <property type="entry name" value="Vaccinia Virus protein VP39"/>
    <property type="match status" value="1"/>
</dbReference>
<evidence type="ECO:0000313" key="13">
    <source>
        <dbReference type="Proteomes" id="UP000054408"/>
    </source>
</evidence>
<comment type="catalytic activity">
    <reaction evidence="6">
        <text>a 5'-end (N(2),N(7)-dimethyl 5'-triphosphoguanosine)-ribonucleoside in snRNA + S-adenosyl-L-methionine = a 5'-end (N(2),N(2),N(7)-trimethyl 5'-triphosphoguanosine)-ribonucleoside in snRNA + S-adenosyl-L-homocysteine + H(+)</text>
        <dbReference type="Rhea" id="RHEA:78479"/>
        <dbReference type="Rhea" id="RHEA-COMP:19087"/>
        <dbReference type="Rhea" id="RHEA-COMP:19089"/>
        <dbReference type="ChEBI" id="CHEBI:15378"/>
        <dbReference type="ChEBI" id="CHEBI:57856"/>
        <dbReference type="ChEBI" id="CHEBI:59789"/>
        <dbReference type="ChEBI" id="CHEBI:167623"/>
        <dbReference type="ChEBI" id="CHEBI:172880"/>
    </reaction>
    <physiologicalReaction direction="left-to-right" evidence="6">
        <dbReference type="Rhea" id="RHEA:78480"/>
    </physiologicalReaction>
</comment>
<evidence type="ECO:0000259" key="11">
    <source>
        <dbReference type="PROSITE" id="PS50038"/>
    </source>
</evidence>
<dbReference type="GeneID" id="25564900"/>
<dbReference type="PANTHER" id="PTHR14741:SF32">
    <property type="entry name" value="TRIMETHYLGUANOSINE SYNTHASE"/>
    <property type="match status" value="1"/>
</dbReference>
<dbReference type="InterPro" id="IPR029063">
    <property type="entry name" value="SAM-dependent_MTases_sf"/>
</dbReference>
<dbReference type="CDD" id="cd07066">
    <property type="entry name" value="CRD_FZ"/>
    <property type="match status" value="1"/>
</dbReference>
<evidence type="ECO:0000256" key="10">
    <source>
        <dbReference type="SAM" id="Phobius"/>
    </source>
</evidence>
<feature type="compositionally biased region" description="Basic and acidic residues" evidence="9">
    <location>
        <begin position="64"/>
        <end position="76"/>
    </location>
</feature>
<evidence type="ECO:0000313" key="12">
    <source>
        <dbReference type="EMBL" id="KNC49479.1"/>
    </source>
</evidence>
<dbReference type="Pfam" id="PF09445">
    <property type="entry name" value="Methyltransf_15"/>
    <property type="match status" value="1"/>
</dbReference>
<keyword evidence="10" id="KW-0472">Membrane</keyword>
<dbReference type="eggNOG" id="KOG2730">
    <property type="taxonomic scope" value="Eukaryota"/>
</dbReference>
<evidence type="ECO:0000256" key="9">
    <source>
        <dbReference type="SAM" id="MobiDB-lite"/>
    </source>
</evidence>
<keyword evidence="13" id="KW-1185">Reference proteome</keyword>
<evidence type="ECO:0000256" key="2">
    <source>
        <dbReference type="ARBA" id="ARBA00023157"/>
    </source>
</evidence>
<dbReference type="SUPFAM" id="SSF53335">
    <property type="entry name" value="S-adenosyl-L-methionine-dependent methyltransferases"/>
    <property type="match status" value="1"/>
</dbReference>
<dbReference type="OrthoDB" id="194443at2759"/>
<feature type="region of interest" description="Disordered" evidence="9">
    <location>
        <begin position="3247"/>
        <end position="3282"/>
    </location>
</feature>
<dbReference type="GO" id="GO:0071164">
    <property type="term" value="F:RNA cap trimethylguanosine synthase activity"/>
    <property type="evidence" value="ECO:0007669"/>
    <property type="project" value="TreeGrafter"/>
</dbReference>
<keyword evidence="2" id="KW-1015">Disulfide bond</keyword>
<evidence type="ECO:0000256" key="8">
    <source>
        <dbReference type="ARBA" id="ARBA00049790"/>
    </source>
</evidence>
<comment type="catalytic activity">
    <reaction evidence="4">
        <text>a 5'-end (N(2),N(7)-dimethyl 5'-triphosphoguanosine)-ribonucleoside in snoRNA + S-adenosyl-L-methionine = a 5'-end (N(2),N(2),N(7)-trimethyl 5'-triphosphoguanosine)-ribonucleoside in snoRNA + S-adenosyl-L-homocysteine + H(+)</text>
        <dbReference type="Rhea" id="RHEA:78507"/>
        <dbReference type="Rhea" id="RHEA-COMP:19088"/>
        <dbReference type="Rhea" id="RHEA-COMP:19090"/>
        <dbReference type="ChEBI" id="CHEBI:15378"/>
        <dbReference type="ChEBI" id="CHEBI:57856"/>
        <dbReference type="ChEBI" id="CHEBI:59789"/>
        <dbReference type="ChEBI" id="CHEBI:167623"/>
        <dbReference type="ChEBI" id="CHEBI:172880"/>
    </reaction>
    <physiologicalReaction direction="left-to-right" evidence="4">
        <dbReference type="Rhea" id="RHEA:78508"/>
    </physiologicalReaction>
</comment>
<sequence>MADKTAAGAASAAGLDAAGVVAVADVTVVAGGEEAAMSADALGLPTAFGGFKSRKKRRRRRPHARGERRVRAKGVDGKPVVPGVGDDEHGSASGDGGRAGGEDDDGGGGDGNRDGDTNVEGDEGEKEASECIPVWDAASPLHKYWRQRHRLFSRYDEGVQIDDEGWFSVTPEALAAHTAGRMVGTLAAETAPRAPVILDGFCGVGGNSIQFALAGAWVIAVDNCAERLEAARHNANVYGVAEFITFCLGDYFDVAARLAGSPQPVDGVFLSPPWGGPGYVRSPHFDVNTDFPAPLTCAAIMAAARTLSPHIVLFLPKNSILDSIARHVRPADATGAGPGLEIERNLAFGKLKAITAYYVAGDGTTFPATTLDPCSEKTFTVFANVTHLPEYLEVQVELSSPAVGTNTVTVQMVRALSAGSSDVVPIPELVCTVADGKTQCNAPLRVACQYAATNNSVYYVTVSTQSDGTLPVTFTLSANVDSVTIVPMAIDKATSATAAQPTPTILAQEYMFFSVDIDAKAIAAGSQLNFTVHQAAANQFAAAYINHDALACAEGVACSLPVHYSDGCTFAGNAKCTFYVDTCSLVAHGAGTYVVALKVATAGSTFTITPGVSQPAVMPLRSGVPVVAALPDTKTIALYYLDVHAPVDVATLTIEVTQVENGVVKVGQAFEALPFESCATHGGSDTSVVCAAADAFCHATTQGCKLFVGRYYFGVQATTLNVANRDVTYVIEATAVRRDGTIRLSSGAPALPQTVQATAYKFYELPQSRGEWMDVHLYLDSTPDLPGLTLYINPGALAGAGPQSALCYDHVQHCSVSAGNNPGCTLQISQCDLGSSPWFASVVGNVGNFYGDPIAYTIEYSVRSAIALSPGYVKPQSFAVKAGIYDHYVINEPWLGKEVVVVLNATLSSVDYFINYGSLAGECPCYHSITSGSLDAQGGTRDSIAIPLNNCGNAPGHGKIYIAIRGTDQASQYSKYIVSYEIHEAYVPRRLSAGTTHDLVPVGDSVQYWEATRPPSDAFLRVAMSGGIGGVVVLVDDAENPGCRPSQSVGYCLPELGLGSECLVVVPPCELASTSSVVLATSGTAAAGYGLQYSYVHPQVVRLSSGRPEAARLGYGVPARYSINVPNNAFSSVVIELYLDAGQQGTATMYVSHGEVPGASPCFDAQHECSTSERCAIVLDPCQVAPGDYYIALHSEFNQANIADLGYTIKATVSDAVVKASGPAPFSVSLFESQVVYVTYETSDVASKHGSVYSVEVGNVADGSLAIDMFYGAPQEDCKCLVYAQSQSLSTSTAFGYFDVDYCQVNSRSVVTFKLEATTVKSAPQTLRQLGATLTFADRQHTVVPIEVGVASDAVSLANRQYVMYQVTSAKPVLAAATSPPPPPAVPKITTVTVDNVSPYQAGVIEVWAGFDSPATASCSLRSLCSGVSNCSVQISPCEENIHAGKPLFVSVRATTATTTPVTVTTMVSQDEVRKLAPSATQTITLQAPRSTVVALDAVLAVNSAFRVVGQSVVNGDVRLRMLPSLCQIGDTSQSCVILDGGESCSISASPCTAYMSPDTAGTFYVSVEALKGSPSVTLEFQSAVVQTTSLSQGVSQSGTLLPQAWTSYYMTTTGFGLAKTQRLAITVTPTSGASDLKVYLRKGELASNYVCASAECETSKETSGKCEMAVGACCLEPNTNYFVSILNAHQVGTDGTTFDIVATQTSAASTPQALQLTPNPTTAQLQPQVYSEYSFSLDGTAEYGSSVTIVVNTTEFRGSAVDVFVAKGEVAGAGTVVQPANPPACFTSFAQCEGKAECVVQLFAECHGVDGVPTLTQGTYYVAVRPSTGGAPPPQRQTPARPPATPTRVNAQFVSEVVAPNAPYTTLELDVALHTTGGSAQVYVNTGPWLSAGPAKPYSSGPAGVALAGLASTSACFSASPAVGTTCTAGTPCKISVPLAFCGGMMVRVGVVGGAGASTDVTLTLTASGSSIMLASGATVALPAASGDTYYEILREELEYAVVAVGANSDVTVATSGEQVCFGLGPQFPSLSCTTSTNGTCSKVLTVYETSYNSVWFKATVAGTAPPTPPPSLTVTTRPLPIVPLAADGTIHQLYGKAETAVAYAFEVPDGWVAPGQSLVLSVGAPSCGSMSVYVSADEIGGQLQSMQSCSSGCNVTLASACGALSSSVSGRTYYATVVLESTDFPQYAEVETVFSLQLRREGDVTSFGALYLGGASPAADSSGQMLSYTYGLTGKVVSNFESLVVKLALPDDARGVGALTAAVGTPVRGCATSPKSCTVQVGERECSISFAVCELQPAATALDALYVTSYEVDGSGQLANASIWLLPDFGFVQEIRRDSEFSGVIYSTSSEAYVVPLENNRLVDAPEFQLSLALETFGMPGVLGLAAAAKPSPQCVTPAGSLPSEIVVEYCEISKYASEWPVAEQAFVSVVANAPGSAELVPYALSAQFAPEVIRVGAGPTCYTMGESGTMYFESTLARGAVRLWANVTSSASDVTLHVNVGRLASATCGYVSCNVASGAWEGNSCVAEAECPLLQPVSGKHLPGFMTVNASPGTKFVLSSGVVALKSIQKRVVMAEPLQIEGAGEADVYYEVSLPNEVRSATTALVVWAVGLDDVTYSAYPFPTNGEQCGIAGEASMATSCVGSAGLERVCYAIEPCSWSSGKIWLHLKKTAPLTSWPYNETFTAAWSVAVSVVDYVNLGAAHALDPTGASVEVVGMPGKLAAFEVDVSKVDAFREHLHFAVSGLNAGSLWSAVYVTPIDGAGHGCAPVGDGAGVVTTTGGRSHNLTVPVCRFAATKYYGLVLPLTGATTECGTVSYTMGARVETHLPVTQVSAKLGQNVGVSLNGGGAGVTVQYDRSAGGWLNEQALVVDVAPKSGVQIHGSVIRQGGLEPDYELCEVALEGSQYVTVIPSCLIRASNNAESQVMVRVFGESSVIATAPALANVTVRAARYEVMTSGRTYSGELGWREGDASWLDTKLYQAKISGGASTGVVVDVGEGGGKVMVEVRPGGCFNDYSAPDKGSGYMENSAVFECYGGRCVFSFDRLWTTPTAAGQSDMLYNILVRGARTKYSLTVGNGRGNCGRHRSAFCGAAANSWRWLDDASQNDGAEQLFTKLYCAFHKCGSQCPVEVSKRCNDTLRAFACATTYPGCDSHGLLTPPCLSLCTAVEKACGEKFAAVRLEQYDCTHNYFTQKGPCTGLPSTGAGSSGLSAGLIVLIVLSVLVVLGAAGAAVVWFLRRRQRSDGYEPVPSDEAINAPTPTPVNDPGPPPAGEVVPAEA</sequence>
<evidence type="ECO:0000256" key="3">
    <source>
        <dbReference type="ARBA" id="ARBA00025783"/>
    </source>
</evidence>
<keyword evidence="10" id="KW-0812">Transmembrane</keyword>
<dbReference type="InterPro" id="IPR036790">
    <property type="entry name" value="Frizzled_dom_sf"/>
</dbReference>
<comment type="catalytic activity">
    <reaction evidence="5">
        <text>a 5'-end (N(7)-methyl 5'-triphosphoguanosine)-ribonucleoside in snoRNA + S-adenosyl-L-methionine = a 5'-end (N(2),N(7)-dimethyl 5'-triphosphoguanosine)-ribonucleoside in snoRNA + S-adenosyl-L-homocysteine + H(+)</text>
        <dbReference type="Rhea" id="RHEA:78475"/>
        <dbReference type="Rhea" id="RHEA-COMP:19086"/>
        <dbReference type="Rhea" id="RHEA-COMP:19088"/>
        <dbReference type="ChEBI" id="CHEBI:15378"/>
        <dbReference type="ChEBI" id="CHEBI:57856"/>
        <dbReference type="ChEBI" id="CHEBI:59789"/>
        <dbReference type="ChEBI" id="CHEBI:156461"/>
        <dbReference type="ChEBI" id="CHEBI:172880"/>
    </reaction>
    <physiologicalReaction direction="left-to-right" evidence="5">
        <dbReference type="Rhea" id="RHEA:78476"/>
    </physiologicalReaction>
</comment>
<feature type="domain" description="FZ" evidence="11">
    <location>
        <begin position="3080"/>
        <end position="3203"/>
    </location>
</feature>
<keyword evidence="10" id="KW-1133">Transmembrane helix</keyword>
<proteinExistence type="inferred from homology"/>
<dbReference type="EMBL" id="GL349455">
    <property type="protein sequence ID" value="KNC49479.1"/>
    <property type="molecule type" value="Genomic_DNA"/>
</dbReference>
<dbReference type="InterPro" id="IPR020067">
    <property type="entry name" value="Frizzled_dom"/>
</dbReference>
<feature type="transmembrane region" description="Helical" evidence="10">
    <location>
        <begin position="3213"/>
        <end position="3240"/>
    </location>
</feature>
<feature type="compositionally biased region" description="Basic residues" evidence="9">
    <location>
        <begin position="52"/>
        <end position="63"/>
    </location>
</feature>
<dbReference type="PANTHER" id="PTHR14741">
    <property type="entry name" value="S-ADENOSYLMETHIONINE-DEPENDENT METHYLTRANSFERASE RELATED"/>
    <property type="match status" value="1"/>
</dbReference>
<dbReference type="PROSITE" id="PS50038">
    <property type="entry name" value="FZ"/>
    <property type="match status" value="1"/>
</dbReference>
<evidence type="ECO:0000256" key="6">
    <source>
        <dbReference type="ARBA" id="ARBA00048763"/>
    </source>
</evidence>
<organism evidence="12 13">
    <name type="scientific">Thecamonas trahens ATCC 50062</name>
    <dbReference type="NCBI Taxonomy" id="461836"/>
    <lineage>
        <taxon>Eukaryota</taxon>
        <taxon>Apusozoa</taxon>
        <taxon>Apusomonadida</taxon>
        <taxon>Apusomonadidae</taxon>
        <taxon>Thecamonas</taxon>
    </lineage>
</organism>
<reference evidence="12 13" key="1">
    <citation type="submission" date="2010-05" db="EMBL/GenBank/DDBJ databases">
        <title>The Genome Sequence of Thecamonas trahens ATCC 50062.</title>
        <authorList>
            <consortium name="The Broad Institute Genome Sequencing Platform"/>
            <person name="Russ C."/>
            <person name="Cuomo C."/>
            <person name="Shea T."/>
            <person name="Young S.K."/>
            <person name="Zeng Q."/>
            <person name="Koehrsen M."/>
            <person name="Haas B."/>
            <person name="Borodovsky M."/>
            <person name="Guigo R."/>
            <person name="Alvarado L."/>
            <person name="Berlin A."/>
            <person name="Bochicchio J."/>
            <person name="Borenstein D."/>
            <person name="Chapman S."/>
            <person name="Chen Z."/>
            <person name="Freedman E."/>
            <person name="Gellesch M."/>
            <person name="Goldberg J."/>
            <person name="Griggs A."/>
            <person name="Gujja S."/>
            <person name="Heilman E."/>
            <person name="Heiman D."/>
            <person name="Hepburn T."/>
            <person name="Howarth C."/>
            <person name="Jen D."/>
            <person name="Larson L."/>
            <person name="Mehta T."/>
            <person name="Park D."/>
            <person name="Pearson M."/>
            <person name="Roberts A."/>
            <person name="Saif S."/>
            <person name="Shenoy N."/>
            <person name="Sisk P."/>
            <person name="Stolte C."/>
            <person name="Sykes S."/>
            <person name="Thomson T."/>
            <person name="Walk T."/>
            <person name="White J."/>
            <person name="Yandava C."/>
            <person name="Burger G."/>
            <person name="Gray M.W."/>
            <person name="Holland P.W.H."/>
            <person name="King N."/>
            <person name="Lang F.B.F."/>
            <person name="Roger A.J."/>
            <person name="Ruiz-Trillo I."/>
            <person name="Lander E."/>
            <person name="Nusbaum C."/>
        </authorList>
    </citation>
    <scope>NUCLEOTIDE SEQUENCE [LARGE SCALE GENOMIC DNA]</scope>
    <source>
        <strain evidence="12 13">ATCC 50062</strain>
    </source>
</reference>
<evidence type="ECO:0000256" key="4">
    <source>
        <dbReference type="ARBA" id="ARBA00047418"/>
    </source>
</evidence>
<dbReference type="Proteomes" id="UP000054408">
    <property type="component" value="Unassembled WGS sequence"/>
</dbReference>
<gene>
    <name evidence="12" type="ORF">AMSG_05495</name>
</gene>
<name>A0A0L0DAU6_THETB</name>
<feature type="compositionally biased region" description="Pro residues" evidence="9">
    <location>
        <begin position="1832"/>
        <end position="1846"/>
    </location>
</feature>
<dbReference type="STRING" id="461836.A0A0L0DAU6"/>
<dbReference type="GO" id="GO:0005634">
    <property type="term" value="C:nucleus"/>
    <property type="evidence" value="ECO:0007669"/>
    <property type="project" value="TreeGrafter"/>
</dbReference>